<evidence type="ECO:0000313" key="3">
    <source>
        <dbReference type="Proteomes" id="UP000799436"/>
    </source>
</evidence>
<feature type="transmembrane region" description="Helical" evidence="1">
    <location>
        <begin position="223"/>
        <end position="243"/>
    </location>
</feature>
<dbReference type="EMBL" id="ML995859">
    <property type="protein sequence ID" value="KAF2767200.1"/>
    <property type="molecule type" value="Genomic_DNA"/>
</dbReference>
<gene>
    <name evidence="2" type="ORF">EJ03DRAFT_353245</name>
</gene>
<protein>
    <submittedName>
        <fullName evidence="2">Uncharacterized protein</fullName>
    </submittedName>
</protein>
<name>A0A6G1L3C7_9PEZI</name>
<sequence length="334" mass="37680">MLGLTHMVEALNFHLPIGRWQLFEGSDLWIAPAFIRHRVPETLVAQWTIRLPLVQSQSLAELAGDALVEALNSIDDLDTVDWTVIDFCSGAGGPIPRIEMLVNHGRKAHKQRPIPFKLSDTDPNGYLDSWMELSARSIHLSFIPNPVNAVFPPFSAISATTAGNKDLAARQGYISNGSKVFRLYCQSFHHFNDEMAKKVLRSTLETSDAFAIIELQERTVGALAMKIFEALLLFMTTFIWFWHSNVHLLFTYALPVLPAIYLFDGLISCIRTRNFGELVDIIGQAQGMRHGDAYVISNRQKLGSWEFCHTRLLHTWPGGYMSVIIGRKLERDRG</sequence>
<dbReference type="Proteomes" id="UP000799436">
    <property type="component" value="Unassembled WGS sequence"/>
</dbReference>
<keyword evidence="1" id="KW-0472">Membrane</keyword>
<feature type="transmembrane region" description="Helical" evidence="1">
    <location>
        <begin position="249"/>
        <end position="267"/>
    </location>
</feature>
<reference evidence="2" key="1">
    <citation type="journal article" date="2020" name="Stud. Mycol.">
        <title>101 Dothideomycetes genomes: a test case for predicting lifestyles and emergence of pathogens.</title>
        <authorList>
            <person name="Haridas S."/>
            <person name="Albert R."/>
            <person name="Binder M."/>
            <person name="Bloem J."/>
            <person name="Labutti K."/>
            <person name="Salamov A."/>
            <person name="Andreopoulos B."/>
            <person name="Baker S."/>
            <person name="Barry K."/>
            <person name="Bills G."/>
            <person name="Bluhm B."/>
            <person name="Cannon C."/>
            <person name="Castanera R."/>
            <person name="Culley D."/>
            <person name="Daum C."/>
            <person name="Ezra D."/>
            <person name="Gonzalez J."/>
            <person name="Henrissat B."/>
            <person name="Kuo A."/>
            <person name="Liang C."/>
            <person name="Lipzen A."/>
            <person name="Lutzoni F."/>
            <person name="Magnuson J."/>
            <person name="Mondo S."/>
            <person name="Nolan M."/>
            <person name="Ohm R."/>
            <person name="Pangilinan J."/>
            <person name="Park H.-J."/>
            <person name="Ramirez L."/>
            <person name="Alfaro M."/>
            <person name="Sun H."/>
            <person name="Tritt A."/>
            <person name="Yoshinaga Y."/>
            <person name="Zwiers L.-H."/>
            <person name="Turgeon B."/>
            <person name="Goodwin S."/>
            <person name="Spatafora J."/>
            <person name="Crous P."/>
            <person name="Grigoriev I."/>
        </authorList>
    </citation>
    <scope>NUCLEOTIDE SEQUENCE</scope>
    <source>
        <strain evidence="2">CBS 116005</strain>
    </source>
</reference>
<evidence type="ECO:0000313" key="2">
    <source>
        <dbReference type="EMBL" id="KAF2767200.1"/>
    </source>
</evidence>
<keyword evidence="1" id="KW-1133">Transmembrane helix</keyword>
<organism evidence="2 3">
    <name type="scientific">Teratosphaeria nubilosa</name>
    <dbReference type="NCBI Taxonomy" id="161662"/>
    <lineage>
        <taxon>Eukaryota</taxon>
        <taxon>Fungi</taxon>
        <taxon>Dikarya</taxon>
        <taxon>Ascomycota</taxon>
        <taxon>Pezizomycotina</taxon>
        <taxon>Dothideomycetes</taxon>
        <taxon>Dothideomycetidae</taxon>
        <taxon>Mycosphaerellales</taxon>
        <taxon>Teratosphaeriaceae</taxon>
        <taxon>Teratosphaeria</taxon>
    </lineage>
</organism>
<dbReference type="OrthoDB" id="2101715at2759"/>
<accession>A0A6G1L3C7</accession>
<keyword evidence="1" id="KW-0812">Transmembrane</keyword>
<proteinExistence type="predicted"/>
<dbReference type="AlphaFoldDB" id="A0A6G1L3C7"/>
<keyword evidence="3" id="KW-1185">Reference proteome</keyword>
<evidence type="ECO:0000256" key="1">
    <source>
        <dbReference type="SAM" id="Phobius"/>
    </source>
</evidence>